<dbReference type="GO" id="GO:0005886">
    <property type="term" value="C:plasma membrane"/>
    <property type="evidence" value="ECO:0007669"/>
    <property type="project" value="UniProtKB-SubCell"/>
</dbReference>
<dbReference type="PANTHER" id="PTHR43302:SF5">
    <property type="entry name" value="TRANSPORTER ARSB-RELATED"/>
    <property type="match status" value="1"/>
</dbReference>
<dbReference type="OrthoDB" id="9774335at2"/>
<feature type="transmembrane region" description="Helical" evidence="10">
    <location>
        <begin position="189"/>
        <end position="209"/>
    </location>
</feature>
<dbReference type="AlphaFoldDB" id="A0A061ACU1"/>
<dbReference type="PATRIC" id="fig|35623.3.peg.1131"/>
<evidence type="ECO:0000256" key="6">
    <source>
        <dbReference type="ARBA" id="ARBA00022692"/>
    </source>
</evidence>
<dbReference type="GO" id="GO:0015105">
    <property type="term" value="F:arsenite transmembrane transporter activity"/>
    <property type="evidence" value="ECO:0007669"/>
    <property type="project" value="InterPro"/>
</dbReference>
<evidence type="ECO:0000256" key="1">
    <source>
        <dbReference type="ARBA" id="ARBA00004651"/>
    </source>
</evidence>
<keyword evidence="8 10" id="KW-1133">Transmembrane helix</keyword>
<dbReference type="InParanoid" id="A0A061ACU1"/>
<dbReference type="FunCoup" id="A0A061ACU1">
    <property type="interactions" value="149"/>
</dbReference>
<dbReference type="InterPro" id="IPR004680">
    <property type="entry name" value="Cit_transptr-like_dom"/>
</dbReference>
<feature type="transmembrane region" description="Helical" evidence="10">
    <location>
        <begin position="70"/>
        <end position="98"/>
    </location>
</feature>
<keyword evidence="9 10" id="KW-0472">Membrane</keyword>
<keyword evidence="6 10" id="KW-0812">Transmembrane</keyword>
<proteinExistence type="inferred from homology"/>
<evidence type="ECO:0000256" key="9">
    <source>
        <dbReference type="ARBA" id="ARBA00023136"/>
    </source>
</evidence>
<keyword evidence="5" id="KW-1003">Cell membrane</keyword>
<accession>A0A061ACU1</accession>
<evidence type="ECO:0000313" key="12">
    <source>
        <dbReference type="EMBL" id="CDR31204.1"/>
    </source>
</evidence>
<keyword evidence="4" id="KW-0813">Transport</keyword>
<organism evidence="12 13">
    <name type="scientific">Acholeplasma oculi</name>
    <dbReference type="NCBI Taxonomy" id="35623"/>
    <lineage>
        <taxon>Bacteria</taxon>
        <taxon>Bacillati</taxon>
        <taxon>Mycoplasmatota</taxon>
        <taxon>Mollicutes</taxon>
        <taxon>Acholeplasmatales</taxon>
        <taxon>Acholeplasmataceae</taxon>
        <taxon>Acholeplasma</taxon>
    </lineage>
</organism>
<comment type="similarity">
    <text evidence="2">Belongs to the ArsB family.</text>
</comment>
<gene>
    <name evidence="12" type="primary">arsB</name>
    <name evidence="12" type="ORF">Aocu_11310</name>
</gene>
<evidence type="ECO:0000256" key="4">
    <source>
        <dbReference type="ARBA" id="ARBA00022448"/>
    </source>
</evidence>
<dbReference type="RefSeq" id="WP_045749649.1">
    <property type="nucleotide sequence ID" value="NZ_FUZK01000001.1"/>
</dbReference>
<feature type="transmembrane region" description="Helical" evidence="10">
    <location>
        <begin position="110"/>
        <end position="138"/>
    </location>
</feature>
<name>A0A061ACU1_9MOLU</name>
<dbReference type="GO" id="GO:0046685">
    <property type="term" value="P:response to arsenic-containing substance"/>
    <property type="evidence" value="ECO:0007669"/>
    <property type="project" value="UniProtKB-KW"/>
</dbReference>
<feature type="domain" description="Citrate transporter-like" evidence="11">
    <location>
        <begin position="34"/>
        <end position="359"/>
    </location>
</feature>
<evidence type="ECO:0000256" key="10">
    <source>
        <dbReference type="SAM" id="Phobius"/>
    </source>
</evidence>
<evidence type="ECO:0000313" key="13">
    <source>
        <dbReference type="Proteomes" id="UP000032434"/>
    </source>
</evidence>
<evidence type="ECO:0000256" key="5">
    <source>
        <dbReference type="ARBA" id="ARBA00022475"/>
    </source>
</evidence>
<feature type="transmembrane region" description="Helical" evidence="10">
    <location>
        <begin position="370"/>
        <end position="394"/>
    </location>
</feature>
<comment type="subcellular location">
    <subcellularLocation>
        <location evidence="1">Cell membrane</location>
        <topology evidence="1">Multi-pass membrane protein</topology>
    </subcellularLocation>
</comment>
<dbReference type="Proteomes" id="UP000032434">
    <property type="component" value="Chromosome 1"/>
</dbReference>
<dbReference type="PANTHER" id="PTHR43302">
    <property type="entry name" value="TRANSPORTER ARSB-RELATED"/>
    <property type="match status" value="1"/>
</dbReference>
<feature type="transmembrane region" description="Helical" evidence="10">
    <location>
        <begin position="230"/>
        <end position="248"/>
    </location>
</feature>
<feature type="transmembrane region" description="Helical" evidence="10">
    <location>
        <begin position="296"/>
        <end position="315"/>
    </location>
</feature>
<dbReference type="KEGG" id="aoc:Aocu_11310"/>
<keyword evidence="13" id="KW-1185">Reference proteome</keyword>
<feature type="transmembrane region" description="Helical" evidence="10">
    <location>
        <begin position="150"/>
        <end position="169"/>
    </location>
</feature>
<evidence type="ECO:0000256" key="7">
    <source>
        <dbReference type="ARBA" id="ARBA00022849"/>
    </source>
</evidence>
<evidence type="ECO:0000256" key="2">
    <source>
        <dbReference type="ARBA" id="ARBA00006433"/>
    </source>
</evidence>
<comment type="similarity">
    <text evidence="3">Belongs to the CitM (TC 2.A.11) transporter family.</text>
</comment>
<dbReference type="Pfam" id="PF03600">
    <property type="entry name" value="CitMHS"/>
    <property type="match status" value="1"/>
</dbReference>
<feature type="transmembrane region" description="Helical" evidence="10">
    <location>
        <begin position="33"/>
        <end position="58"/>
    </location>
</feature>
<dbReference type="InterPro" id="IPR000802">
    <property type="entry name" value="Arsenical_pump_ArsB"/>
</dbReference>
<dbReference type="STRING" id="35623.Aocu_11310"/>
<feature type="transmembrane region" description="Helical" evidence="10">
    <location>
        <begin position="406"/>
        <end position="431"/>
    </location>
</feature>
<keyword evidence="7" id="KW-0059">Arsenical resistance</keyword>
<evidence type="ECO:0000259" key="11">
    <source>
        <dbReference type="Pfam" id="PF03600"/>
    </source>
</evidence>
<dbReference type="HOGENOM" id="CLU_034989_0_0_14"/>
<reference evidence="13" key="1">
    <citation type="submission" date="2014-05" db="EMBL/GenBank/DDBJ databases">
        <authorList>
            <person name="Kube M."/>
        </authorList>
    </citation>
    <scope>NUCLEOTIDE SEQUENCE [LARGE SCALE GENOMIC DNA]</scope>
</reference>
<feature type="transmembrane region" description="Helical" evidence="10">
    <location>
        <begin position="254"/>
        <end position="275"/>
    </location>
</feature>
<dbReference type="PRINTS" id="PR00758">
    <property type="entry name" value="ARSENICPUMP"/>
</dbReference>
<protein>
    <submittedName>
        <fullName evidence="12">Arsenite/antimonite efflux pump membrane protein, ArsB</fullName>
    </submittedName>
</protein>
<dbReference type="EMBL" id="LK028559">
    <property type="protein sequence ID" value="CDR31204.1"/>
    <property type="molecule type" value="Genomic_DNA"/>
</dbReference>
<evidence type="ECO:0000256" key="8">
    <source>
        <dbReference type="ARBA" id="ARBA00022989"/>
    </source>
</evidence>
<evidence type="ECO:0000256" key="3">
    <source>
        <dbReference type="ARBA" id="ARBA00009843"/>
    </source>
</evidence>
<sequence length="432" mass="48799">MALIIFILTLTLMMVSLIYIPKIYIFKRYVQTHWLIVLTGALFMIIFGFIPIDHLIALMTDPLGMNPIKLITLFIFLTIISLFLDEVGFFKWLAYVFINRVKGKQWMLFLSLYVLTSILTIFTSNDIIILTLTPLIIYFSINVKINPLPYLFGILTASNTWSLMLMIGNPTNIYLASKVGIDFMEYFKVMWLPALTTGTLGFILISVIFRKDLNQTLNPIEGSVQLKEPVLVGIGLIHLLSTIVLMALSNYIQIEMWVITVLFGMSIIGIGLIYLKVKKLPLTPIIKTVQRAPWDFIPMILGMFILISAISYSGYVDDFANYLNMLDPVYGYGISSHIVSNLTNNQPMSMLYAEILISNLNDPNIYVRTYASIIGSNTGVLLTPFGALAGLMWHQLLRKYDISLSVLKYIQTIAVTGFIILIGSLFVLSFVV</sequence>